<sequence length="173" mass="20172">MSIEPRFIVDTMLGNVARWLRILGYDTLYRRDLKDWDIIRIAKREDRVVVTSDKSLHRKALLNGLLSIYIDNPDISGKLAYIAYITGIRLYVDLGRTKCPVCNTDLVKVSKNNVENKVPRGVYRMYSDFWMCRKCGKIYWIGGHWVKIEEVLKNARRILEEYRLTRAKGAVTG</sequence>
<dbReference type="InterPro" id="IPR002782">
    <property type="entry name" value="Mut7-C_RNAse_dom"/>
</dbReference>
<dbReference type="InterPro" id="IPR029060">
    <property type="entry name" value="PIN-like_dom_sf"/>
</dbReference>
<proteinExistence type="predicted"/>
<evidence type="ECO:0000259" key="1">
    <source>
        <dbReference type="Pfam" id="PF01927"/>
    </source>
</evidence>
<feature type="domain" description="Mut7-C RNAse" evidence="1">
    <location>
        <begin position="5"/>
        <end position="151"/>
    </location>
</feature>
<dbReference type="EMBL" id="DTBE01000054">
    <property type="protein sequence ID" value="HGQ59455.1"/>
    <property type="molecule type" value="Genomic_DNA"/>
</dbReference>
<dbReference type="EMBL" id="DTBP01000010">
    <property type="protein sequence ID" value="HGQ73606.1"/>
    <property type="molecule type" value="Genomic_DNA"/>
</dbReference>
<name>A0A7C4JKU8_STAMA</name>
<dbReference type="PANTHER" id="PTHR39081:SF1">
    <property type="entry name" value="MUT7-C RNASE DOMAIN-CONTAINING PROTEIN"/>
    <property type="match status" value="1"/>
</dbReference>
<gene>
    <name evidence="2" type="ORF">ENU09_01855</name>
    <name evidence="3" type="ORF">ENU20_00805</name>
</gene>
<evidence type="ECO:0000313" key="3">
    <source>
        <dbReference type="EMBL" id="HGQ73606.1"/>
    </source>
</evidence>
<evidence type="ECO:0000313" key="2">
    <source>
        <dbReference type="EMBL" id="HGQ59455.1"/>
    </source>
</evidence>
<dbReference type="Pfam" id="PF01927">
    <property type="entry name" value="Mut7-C"/>
    <property type="match status" value="1"/>
</dbReference>
<protein>
    <recommendedName>
        <fullName evidence="1">Mut7-C RNAse domain-containing protein</fullName>
    </recommendedName>
</protein>
<organism evidence="3">
    <name type="scientific">Staphylothermus marinus</name>
    <dbReference type="NCBI Taxonomy" id="2280"/>
    <lineage>
        <taxon>Archaea</taxon>
        <taxon>Thermoproteota</taxon>
        <taxon>Thermoprotei</taxon>
        <taxon>Desulfurococcales</taxon>
        <taxon>Desulfurococcaceae</taxon>
        <taxon>Staphylothermus</taxon>
    </lineage>
</organism>
<dbReference type="PANTHER" id="PTHR39081">
    <property type="entry name" value="MUT7-C DOMAIN-CONTAINING PROTEIN"/>
    <property type="match status" value="1"/>
</dbReference>
<comment type="caution">
    <text evidence="3">The sequence shown here is derived from an EMBL/GenBank/DDBJ whole genome shotgun (WGS) entry which is preliminary data.</text>
</comment>
<accession>A0A7C4JKU8</accession>
<reference evidence="3" key="1">
    <citation type="journal article" date="2020" name="mSystems">
        <title>Genome- and Community-Level Interaction Insights into Carbon Utilization and Element Cycling Functions of Hydrothermarchaeota in Hydrothermal Sediment.</title>
        <authorList>
            <person name="Zhou Z."/>
            <person name="Liu Y."/>
            <person name="Xu W."/>
            <person name="Pan J."/>
            <person name="Luo Z.H."/>
            <person name="Li M."/>
        </authorList>
    </citation>
    <scope>NUCLEOTIDE SEQUENCE [LARGE SCALE GENOMIC DNA]</scope>
    <source>
        <strain evidence="2">SpSt-638</strain>
        <strain evidence="3">SpSt-648</strain>
    </source>
</reference>
<dbReference type="AlphaFoldDB" id="A0A7C4JKU8"/>
<dbReference type="SUPFAM" id="SSF88723">
    <property type="entry name" value="PIN domain-like"/>
    <property type="match status" value="1"/>
</dbReference>